<feature type="transmembrane region" description="Helical" evidence="9">
    <location>
        <begin position="106"/>
        <end position="126"/>
    </location>
</feature>
<dbReference type="Proteomes" id="UP000316621">
    <property type="component" value="Chromosome 1"/>
</dbReference>
<dbReference type="InterPro" id="IPR037185">
    <property type="entry name" value="EmrE-like"/>
</dbReference>
<protein>
    <recommendedName>
        <fullName evidence="9">Probable magnesium transporter</fullName>
    </recommendedName>
</protein>
<evidence type="ECO:0000313" key="11">
    <source>
        <dbReference type="Proteomes" id="UP000316621"/>
    </source>
</evidence>
<dbReference type="OMA" id="STWMPWF"/>
<dbReference type="InterPro" id="IPR008521">
    <property type="entry name" value="Mg_trans_NIPA"/>
</dbReference>
<feature type="transmembrane region" description="Helical" evidence="9">
    <location>
        <begin position="69"/>
        <end position="99"/>
    </location>
</feature>
<feature type="transmembrane region" description="Helical" evidence="9">
    <location>
        <begin position="46"/>
        <end position="63"/>
    </location>
</feature>
<evidence type="ECO:0000256" key="8">
    <source>
        <dbReference type="ARBA" id="ARBA00025284"/>
    </source>
</evidence>
<keyword evidence="9" id="KW-1003">Cell membrane</keyword>
<dbReference type="GO" id="GO:0005886">
    <property type="term" value="C:plasma membrane"/>
    <property type="evidence" value="ECO:0007669"/>
    <property type="project" value="UniProtKB-SubCell"/>
</dbReference>
<evidence type="ECO:0000256" key="3">
    <source>
        <dbReference type="ARBA" id="ARBA00011738"/>
    </source>
</evidence>
<evidence type="ECO:0000256" key="1">
    <source>
        <dbReference type="ARBA" id="ARBA00004141"/>
    </source>
</evidence>
<accession>A0A4Y7IBT3</accession>
<comment type="similarity">
    <text evidence="2 9">Belongs to the NIPA (TC 2.A.7) family.</text>
</comment>
<dbReference type="PANTHER" id="PTHR12570">
    <property type="match status" value="1"/>
</dbReference>
<organism evidence="10 11">
    <name type="scientific">Papaver somniferum</name>
    <name type="common">Opium poppy</name>
    <dbReference type="NCBI Taxonomy" id="3469"/>
    <lineage>
        <taxon>Eukaryota</taxon>
        <taxon>Viridiplantae</taxon>
        <taxon>Streptophyta</taxon>
        <taxon>Embryophyta</taxon>
        <taxon>Tracheophyta</taxon>
        <taxon>Spermatophyta</taxon>
        <taxon>Magnoliopsida</taxon>
        <taxon>Ranunculales</taxon>
        <taxon>Papaveraceae</taxon>
        <taxon>Papaveroideae</taxon>
        <taxon>Papaver</taxon>
    </lineage>
</organism>
<feature type="transmembrane region" description="Helical" evidence="9">
    <location>
        <begin position="214"/>
        <end position="231"/>
    </location>
</feature>
<dbReference type="GO" id="GO:0015095">
    <property type="term" value="F:magnesium ion transmembrane transporter activity"/>
    <property type="evidence" value="ECO:0007669"/>
    <property type="project" value="UniProtKB-UniRule"/>
</dbReference>
<name>A0A4Y7IBT3_PAPSO</name>
<keyword evidence="9" id="KW-0460">Magnesium</keyword>
<dbReference type="Pfam" id="PF05653">
    <property type="entry name" value="Mg_trans_NIPA"/>
    <property type="match status" value="1"/>
</dbReference>
<evidence type="ECO:0000313" key="10">
    <source>
        <dbReference type="EMBL" id="RZC44859.1"/>
    </source>
</evidence>
<evidence type="ECO:0000256" key="4">
    <source>
        <dbReference type="ARBA" id="ARBA00022692"/>
    </source>
</evidence>
<evidence type="ECO:0000256" key="2">
    <source>
        <dbReference type="ARBA" id="ARBA00007001"/>
    </source>
</evidence>
<keyword evidence="5 9" id="KW-0967">Endosome</keyword>
<dbReference type="AlphaFoldDB" id="A0A4Y7IBT3"/>
<evidence type="ECO:0000256" key="5">
    <source>
        <dbReference type="ARBA" id="ARBA00022753"/>
    </source>
</evidence>
<dbReference type="OrthoDB" id="6428174at2759"/>
<keyword evidence="4 9" id="KW-0812">Transmembrane</keyword>
<dbReference type="GO" id="GO:0005769">
    <property type="term" value="C:early endosome"/>
    <property type="evidence" value="ECO:0007669"/>
    <property type="project" value="UniProtKB-SubCell"/>
</dbReference>
<keyword evidence="9" id="KW-0406">Ion transport</keyword>
<feature type="transmembrane region" description="Helical" evidence="9">
    <location>
        <begin position="146"/>
        <end position="164"/>
    </location>
</feature>
<comment type="function">
    <text evidence="8 9">Acts as a Mg(2+) transporter. Can also transport other divalent cations such as Fe(2+), Sr(2+), Ba(2+), Mn(2+) and Co(2+) but to a much less extent than Mg(2+).</text>
</comment>
<dbReference type="Gramene" id="RZC44859">
    <property type="protein sequence ID" value="RZC44859"/>
    <property type="gene ID" value="C5167_037807"/>
</dbReference>
<feature type="transmembrane region" description="Helical" evidence="9">
    <location>
        <begin position="173"/>
        <end position="194"/>
    </location>
</feature>
<feature type="transmembrane region" description="Helical" evidence="9">
    <location>
        <begin position="274"/>
        <end position="291"/>
    </location>
</feature>
<sequence length="329" mass="35671">MTFSDNSRGLILAVISSVFVGASFILKKLGLKRAAAAGTRAGVGGYTYLLEPLWWAGMITMIVGEVANFVAYIFAPAVLVTPLGALSIIVSAVLAHFLLKERLKKMGLLGCVSCIVGSVVIVIHAPQEHTPSSVQEIWSLAVQPAFLFYAGAIVAITLALMLYFESRYGQTNVLVYVGICSLMGSMTVMSIKAIGIAMKLTLEGISQLSYPQTWFFFTVAVICVITQLNYLNKALDTFNTAIVSPVYYVSFTTLTIIASAIMFKDWSGQDASSIASEICGFVTILCGTMILHSTREQEPTPTGIISWYTGESDKDDHFISLRRSSYLES</sequence>
<comment type="subcellular location">
    <subcellularLocation>
        <location evidence="9">Cell membrane</location>
        <topology evidence="9">Multi-pass membrane protein</topology>
    </subcellularLocation>
    <subcellularLocation>
        <location evidence="9">Early endosome</location>
    </subcellularLocation>
    <subcellularLocation>
        <location evidence="1">Membrane</location>
        <topology evidence="1">Multi-pass membrane protein</topology>
    </subcellularLocation>
</comment>
<keyword evidence="7 9" id="KW-0472">Membrane</keyword>
<proteinExistence type="inferred from homology"/>
<keyword evidence="9" id="KW-0813">Transport</keyword>
<feature type="transmembrane region" description="Helical" evidence="9">
    <location>
        <begin position="6"/>
        <end position="26"/>
    </location>
</feature>
<evidence type="ECO:0000256" key="7">
    <source>
        <dbReference type="ARBA" id="ARBA00023136"/>
    </source>
</evidence>
<evidence type="ECO:0000256" key="6">
    <source>
        <dbReference type="ARBA" id="ARBA00022989"/>
    </source>
</evidence>
<evidence type="ECO:0000256" key="9">
    <source>
        <dbReference type="RuleBase" id="RU363078"/>
    </source>
</evidence>
<comment type="subunit">
    <text evidence="3 9">Homodimer.</text>
</comment>
<dbReference type="PANTHER" id="PTHR12570:SF11">
    <property type="entry name" value="MAGNESIUM TRANSPORTER NIPA6-RELATED"/>
    <property type="match status" value="1"/>
</dbReference>
<reference evidence="10 11" key="1">
    <citation type="journal article" date="2018" name="Science">
        <title>The opium poppy genome and morphinan production.</title>
        <authorList>
            <person name="Guo L."/>
            <person name="Winzer T."/>
            <person name="Yang X."/>
            <person name="Li Y."/>
            <person name="Ning Z."/>
            <person name="He Z."/>
            <person name="Teodor R."/>
            <person name="Lu Y."/>
            <person name="Bowser T.A."/>
            <person name="Graham I.A."/>
            <person name="Ye K."/>
        </authorList>
    </citation>
    <scope>NUCLEOTIDE SEQUENCE [LARGE SCALE GENOMIC DNA]</scope>
    <source>
        <strain evidence="11">cv. HN1</strain>
        <tissue evidence="10">Leaves</tissue>
    </source>
</reference>
<dbReference type="EMBL" id="CM010715">
    <property type="protein sequence ID" value="RZC44859.1"/>
    <property type="molecule type" value="Genomic_DNA"/>
</dbReference>
<dbReference type="STRING" id="3469.A0A4Y7IBT3"/>
<keyword evidence="11" id="KW-1185">Reference proteome</keyword>
<dbReference type="SUPFAM" id="SSF103481">
    <property type="entry name" value="Multidrug resistance efflux transporter EmrE"/>
    <property type="match status" value="1"/>
</dbReference>
<feature type="transmembrane region" description="Helical" evidence="9">
    <location>
        <begin position="238"/>
        <end position="262"/>
    </location>
</feature>
<keyword evidence="6 9" id="KW-1133">Transmembrane helix</keyword>
<gene>
    <name evidence="10" type="ORF">C5167_037807</name>
</gene>